<feature type="domain" description="CSC1/OSCA1-like N-terminal transmembrane" evidence="12">
    <location>
        <begin position="42"/>
        <end position="199"/>
    </location>
</feature>
<feature type="domain" description="CSC1/OSCA1-like 7TM region" evidence="10">
    <location>
        <begin position="423"/>
        <end position="694"/>
    </location>
</feature>
<dbReference type="InterPro" id="IPR027815">
    <property type="entry name" value="CSC1/OSCA1-like_cyt"/>
</dbReference>
<dbReference type="Pfam" id="PF14703">
    <property type="entry name" value="PHM7_cyt"/>
    <property type="match status" value="1"/>
</dbReference>
<evidence type="ECO:0000256" key="5">
    <source>
        <dbReference type="ARBA" id="ARBA00022989"/>
    </source>
</evidence>
<feature type="transmembrane region" description="Helical" evidence="9">
    <location>
        <begin position="179"/>
        <end position="197"/>
    </location>
</feature>
<protein>
    <submittedName>
        <fullName evidence="14">Putative DUF221 domain protein</fullName>
    </submittedName>
</protein>
<evidence type="ECO:0000259" key="12">
    <source>
        <dbReference type="Pfam" id="PF13967"/>
    </source>
</evidence>
<evidence type="ECO:0000256" key="2">
    <source>
        <dbReference type="ARBA" id="ARBA00007779"/>
    </source>
</evidence>
<name>A0A3N4HXL9_ASCIM</name>
<accession>A0A3N4HXL9</accession>
<dbReference type="OrthoDB" id="1076608at2759"/>
<evidence type="ECO:0000256" key="9">
    <source>
        <dbReference type="SAM" id="Phobius"/>
    </source>
</evidence>
<feature type="transmembrane region" description="Helical" evidence="9">
    <location>
        <begin position="135"/>
        <end position="153"/>
    </location>
</feature>
<reference evidence="14 15" key="1">
    <citation type="journal article" date="2018" name="Nat. Ecol. Evol.">
        <title>Pezizomycetes genomes reveal the molecular basis of ectomycorrhizal truffle lifestyle.</title>
        <authorList>
            <person name="Murat C."/>
            <person name="Payen T."/>
            <person name="Noel B."/>
            <person name="Kuo A."/>
            <person name="Morin E."/>
            <person name="Chen J."/>
            <person name="Kohler A."/>
            <person name="Krizsan K."/>
            <person name="Balestrini R."/>
            <person name="Da Silva C."/>
            <person name="Montanini B."/>
            <person name="Hainaut M."/>
            <person name="Levati E."/>
            <person name="Barry K.W."/>
            <person name="Belfiori B."/>
            <person name="Cichocki N."/>
            <person name="Clum A."/>
            <person name="Dockter R.B."/>
            <person name="Fauchery L."/>
            <person name="Guy J."/>
            <person name="Iotti M."/>
            <person name="Le Tacon F."/>
            <person name="Lindquist E.A."/>
            <person name="Lipzen A."/>
            <person name="Malagnac F."/>
            <person name="Mello A."/>
            <person name="Molinier V."/>
            <person name="Miyauchi S."/>
            <person name="Poulain J."/>
            <person name="Riccioni C."/>
            <person name="Rubini A."/>
            <person name="Sitrit Y."/>
            <person name="Splivallo R."/>
            <person name="Traeger S."/>
            <person name="Wang M."/>
            <person name="Zifcakova L."/>
            <person name="Wipf D."/>
            <person name="Zambonelli A."/>
            <person name="Paolocci F."/>
            <person name="Nowrousian M."/>
            <person name="Ottonello S."/>
            <person name="Baldrian P."/>
            <person name="Spatafora J.W."/>
            <person name="Henrissat B."/>
            <person name="Nagy L.G."/>
            <person name="Aury J.M."/>
            <person name="Wincker P."/>
            <person name="Grigoriev I.V."/>
            <person name="Bonfante P."/>
            <person name="Martin F.M."/>
        </authorList>
    </citation>
    <scope>NUCLEOTIDE SEQUENCE [LARGE SCALE GENOMIC DNA]</scope>
    <source>
        <strain evidence="14 15">RN42</strain>
    </source>
</reference>
<dbReference type="PANTHER" id="PTHR13018:SF26">
    <property type="entry name" value="DOMAIN PROTEIN, PUTATIVE (AFU_ORTHOLOGUE AFUA_5G10920)-RELATED"/>
    <property type="match status" value="1"/>
</dbReference>
<feature type="transmembrane region" description="Helical" evidence="9">
    <location>
        <begin position="674"/>
        <end position="694"/>
    </location>
</feature>
<feature type="transmembrane region" description="Helical" evidence="9">
    <location>
        <begin position="514"/>
        <end position="535"/>
    </location>
</feature>
<evidence type="ECO:0000259" key="10">
    <source>
        <dbReference type="Pfam" id="PF02714"/>
    </source>
</evidence>
<dbReference type="InterPro" id="IPR032880">
    <property type="entry name" value="CSC1/OSCA1-like_N"/>
</dbReference>
<sequence>MDAFVLKTAHALLKRQAIVEDAEKKDSNVGSAAKESSPSVSALVSTLVPNLVIFSVFVLGFILLRKTNRRIYYPRSYVGTIENWRKVNPEEHFGTGYGGMFGWVKGLWAIPETVILRTAGLDGYFFLRYLQRASMILFFGCCITFPILFPINITGGNGESGLNILSFSNISEANKNRNYAHVLVGIVFFSFVLFTIYRELIFFTTLKQAYLLSPLYSSRISSRTVLITSIPPDCLNESALLRIFDNVTRIWINRDTKEIEELVEERDETALKLEAAEVKLIKTVDKARRKGGEKTAQHDEEVLGQDGESGSVAGKFIDQSDRPTHKLKSLVGEKVDTIDWCRGHLSELIPKVEALQAKYIAGDARKLNSAFIEFTSQSAAQAAVQVLAHHQPLHMAPRYIGISPEEIVWDNMQLIWWQRLVRIWGSTAFVVALVIFWSIPVAVVGAISQIDALTKYSWLAWINDIPKPILGVITGLLPAVMLAILMALLPIILRIMAKIQGAPSLSHVELKVQNMYFAFQVVQVFLITTLSAGAFQSLTKLMDNPSSAADLLARSLPKASNFYVSYLILQGLALSGGALLNIAGLVLYKLLGAILDSTPRKKWHRWATLSGLGWGTVFPIYTNLCVIAITYSIIAPLVAFVGCCALFLLYFAYKHNVLFVYATDIDTKGAVYPRALYQTLTGVYLAQLCLIGLFGIKKSVGPLIIQVLFLIFTVLVQLTLTSSIQPLLDFLPRSVGDNDPPLSDSELESQASNNPDPKLAATADPAAPPQTRPEEAHRTNVFNNQLQKVGALAKFLHPEKHFSYEKLRPLIPQVEGYHYTPEQAQNAYIHPAVKSKPITIWIPRDEAGVSKQEVAHTQRVLEASDEGAWLDEKGKLVREEEANPPGYVVEPRY</sequence>
<evidence type="ECO:0000256" key="1">
    <source>
        <dbReference type="ARBA" id="ARBA00004141"/>
    </source>
</evidence>
<feature type="domain" description="10TM putative phosphate transporter extracellular tail" evidence="11">
    <location>
        <begin position="795"/>
        <end position="885"/>
    </location>
</feature>
<dbReference type="AlphaFoldDB" id="A0A3N4HXL9"/>
<feature type="transmembrane region" description="Helical" evidence="9">
    <location>
        <begin position="42"/>
        <end position="64"/>
    </location>
</feature>
<keyword evidence="5 9" id="KW-1133">Transmembrane helix</keyword>
<dbReference type="GO" id="GO:0005227">
    <property type="term" value="F:calcium-activated cation channel activity"/>
    <property type="evidence" value="ECO:0007669"/>
    <property type="project" value="InterPro"/>
</dbReference>
<feature type="region of interest" description="Disordered" evidence="8">
    <location>
        <begin position="290"/>
        <end position="317"/>
    </location>
</feature>
<dbReference type="GO" id="GO:0005886">
    <property type="term" value="C:plasma membrane"/>
    <property type="evidence" value="ECO:0007669"/>
    <property type="project" value="TreeGrafter"/>
</dbReference>
<keyword evidence="7" id="KW-0175">Coiled coil</keyword>
<organism evidence="14 15">
    <name type="scientific">Ascobolus immersus RN42</name>
    <dbReference type="NCBI Taxonomy" id="1160509"/>
    <lineage>
        <taxon>Eukaryota</taxon>
        <taxon>Fungi</taxon>
        <taxon>Dikarya</taxon>
        <taxon>Ascomycota</taxon>
        <taxon>Pezizomycotina</taxon>
        <taxon>Pezizomycetes</taxon>
        <taxon>Pezizales</taxon>
        <taxon>Ascobolaceae</taxon>
        <taxon>Ascobolus</taxon>
    </lineage>
</organism>
<feature type="compositionally biased region" description="Basic and acidic residues" evidence="8">
    <location>
        <begin position="290"/>
        <end position="301"/>
    </location>
</feature>
<feature type="transmembrane region" description="Helical" evidence="9">
    <location>
        <begin position="603"/>
        <end position="622"/>
    </location>
</feature>
<gene>
    <name evidence="14" type="ORF">BJ508DRAFT_417169</name>
</gene>
<evidence type="ECO:0000256" key="4">
    <source>
        <dbReference type="ARBA" id="ARBA00022692"/>
    </source>
</evidence>
<dbReference type="Proteomes" id="UP000275078">
    <property type="component" value="Unassembled WGS sequence"/>
</dbReference>
<evidence type="ECO:0000313" key="15">
    <source>
        <dbReference type="Proteomes" id="UP000275078"/>
    </source>
</evidence>
<keyword evidence="3" id="KW-0813">Transport</keyword>
<dbReference type="Pfam" id="PF02714">
    <property type="entry name" value="RSN1_7TM"/>
    <property type="match status" value="1"/>
</dbReference>
<dbReference type="InterPro" id="IPR045122">
    <property type="entry name" value="Csc1-like"/>
</dbReference>
<feature type="transmembrane region" description="Helical" evidence="9">
    <location>
        <begin position="700"/>
        <end position="720"/>
    </location>
</feature>
<keyword evidence="15" id="KW-1185">Reference proteome</keyword>
<feature type="domain" description="CSC1/OSCA1-like cytosolic" evidence="13">
    <location>
        <begin position="222"/>
        <end position="411"/>
    </location>
</feature>
<comment type="subcellular location">
    <subcellularLocation>
        <location evidence="1">Membrane</location>
        <topology evidence="1">Multi-pass membrane protein</topology>
    </subcellularLocation>
</comment>
<dbReference type="STRING" id="1160509.A0A3N4HXL9"/>
<dbReference type="PANTHER" id="PTHR13018">
    <property type="entry name" value="PROBABLE MEMBRANE PROTEIN DUF221-RELATED"/>
    <property type="match status" value="1"/>
</dbReference>
<dbReference type="Pfam" id="PF13967">
    <property type="entry name" value="RSN1_TM"/>
    <property type="match status" value="1"/>
</dbReference>
<keyword evidence="4 9" id="KW-0812">Transmembrane</keyword>
<evidence type="ECO:0000256" key="3">
    <source>
        <dbReference type="ARBA" id="ARBA00022448"/>
    </source>
</evidence>
<proteinExistence type="inferred from homology"/>
<evidence type="ECO:0000256" key="8">
    <source>
        <dbReference type="SAM" id="MobiDB-lite"/>
    </source>
</evidence>
<dbReference type="EMBL" id="ML119729">
    <property type="protein sequence ID" value="RPA77248.1"/>
    <property type="molecule type" value="Genomic_DNA"/>
</dbReference>
<comment type="similarity">
    <text evidence="2">Belongs to the CSC1 (TC 1.A.17) family.</text>
</comment>
<dbReference type="Pfam" id="PF12621">
    <property type="entry name" value="PHM7_ext"/>
    <property type="match status" value="1"/>
</dbReference>
<dbReference type="InterPro" id="IPR022257">
    <property type="entry name" value="PHM7_ext"/>
</dbReference>
<feature type="coiled-coil region" evidence="7">
    <location>
        <begin position="252"/>
        <end position="279"/>
    </location>
</feature>
<feature type="compositionally biased region" description="Low complexity" evidence="8">
    <location>
        <begin position="755"/>
        <end position="765"/>
    </location>
</feature>
<evidence type="ECO:0000313" key="14">
    <source>
        <dbReference type="EMBL" id="RPA77248.1"/>
    </source>
</evidence>
<keyword evidence="6 9" id="KW-0472">Membrane</keyword>
<evidence type="ECO:0000256" key="6">
    <source>
        <dbReference type="ARBA" id="ARBA00023136"/>
    </source>
</evidence>
<feature type="transmembrane region" description="Helical" evidence="9">
    <location>
        <begin position="628"/>
        <end position="653"/>
    </location>
</feature>
<feature type="region of interest" description="Disordered" evidence="8">
    <location>
        <begin position="739"/>
        <end position="775"/>
    </location>
</feature>
<evidence type="ECO:0000256" key="7">
    <source>
        <dbReference type="SAM" id="Coils"/>
    </source>
</evidence>
<dbReference type="InterPro" id="IPR003864">
    <property type="entry name" value="CSC1/OSCA1-like_7TM"/>
</dbReference>
<feature type="transmembrane region" description="Helical" evidence="9">
    <location>
        <begin position="563"/>
        <end position="591"/>
    </location>
</feature>
<feature type="transmembrane region" description="Helical" evidence="9">
    <location>
        <begin position="423"/>
        <end position="448"/>
    </location>
</feature>
<evidence type="ECO:0000259" key="13">
    <source>
        <dbReference type="Pfam" id="PF14703"/>
    </source>
</evidence>
<feature type="transmembrane region" description="Helical" evidence="9">
    <location>
        <begin position="468"/>
        <end position="493"/>
    </location>
</feature>
<evidence type="ECO:0000259" key="11">
    <source>
        <dbReference type="Pfam" id="PF12621"/>
    </source>
</evidence>